<keyword evidence="4" id="KW-1185">Reference proteome</keyword>
<dbReference type="Proteomes" id="UP001241092">
    <property type="component" value="Chromosome"/>
</dbReference>
<reference evidence="2 4" key="1">
    <citation type="journal article" date="2019" name="Emerg. Microbes Infect.">
        <title>Comprehensive subspecies identification of 175 nontuberculous mycobacteria species based on 7547 genomic profiles.</title>
        <authorList>
            <person name="Matsumoto Y."/>
            <person name="Kinjo T."/>
            <person name="Motooka D."/>
            <person name="Nabeya D."/>
            <person name="Jung N."/>
            <person name="Uechi K."/>
            <person name="Horii T."/>
            <person name="Iida T."/>
            <person name="Fujita J."/>
            <person name="Nakamura S."/>
        </authorList>
    </citation>
    <scope>NUCLEOTIDE SEQUENCE [LARGE SCALE GENOMIC DNA]</scope>
    <source>
        <strain evidence="2 4">JCM 12375</strain>
    </source>
</reference>
<protein>
    <recommendedName>
        <fullName evidence="6">Baseplate protein J-like domain-containing protein</fullName>
    </recommendedName>
</protein>
<accession>A0AAI8XQH9</accession>
<proteinExistence type="predicted"/>
<sequence>MTTRVLDTADLATAFTQAQAGLAAAPAGSAETWVLGPGEFDLGDGISAGAPGRSLTLRGTATLTVGSAAPVAAPATGLDLTGADVRVDGLTLRVRSAGTATALRVRAAGRCELTDLNVDAVEGTTAVGVDAAAAGELSLLDVRVAHVGGTQDATGVVTACAGDVAVRGLTVDTVDGARACGAVIVAGREADWSGGRINAVRATAGGAVGLRVLAAPERAAIRLTDLAVAQVSGTDPGTVAEPAESWRTWLADAGAALAAGAGLPDWPATGDPGHAEAVAGLHICAPVPEDAPWLQTSDPGPVEVTQCVVERISGTAVQVTADLRNIELRGLLIWTAARAGHVEGERVLLAQSTIHRVGFGWTFGPCALTAADTLVTGVQSGPGVVLGPEAELVDALVVIATAGLPPWEPEPTPLPYHDPGPGGVPAELLAGDVVPDAAHDLRVDGALHGRAQPVPGDDDDAAAWVGALAPDVDTRCALRDPAPPPTEPAPAPQAPGPVVDYRARDARSLLALMTARARLTMPGWTPTGPADQTQMLLELFAERLDRIAYRQELALSEGTVATALERRSVEDHVRLVDYVPDPGLSASTMLRFKLSDPDAATLDALAPNDILADTAGPVVIAADTLVLNPDAADRVVVFGTESDLTIVRELDTLQLADETNLEPGVSTAIEIGDTSAVLAGALPIEPGRWLVIAGVDPLDPTRLDPDVPGHVVRVTQVQPGTDTTRVLWDPRRGSPTRYERDRCRVFGNVVPAHHGLPLTGAAAQNPGIAVLEQDDVLAPWRERLRIEVDGSALREVPVPIDRVSVHAAGWPFPGGLPRIGEPRIELAVEHEPWTRVDDLASAGDQVFALRTGPGDTPVVRFARNALPARPITVDLAVRVGLGTVGNVGVGALTRLLALGPGEDTEALLGDGGTDRYDLLRRLLTVTNPVPGVGGRDPEDLETMRYRAPLGVRDALSAVVPADYERLVSELPEVAASRAVVRGGPLAPVITTTLLLRDEDGLAEAGEQGEAERLRRWAAARARLEEVRLLGFDVELVPPRFVPLDVDVVVDVDEWALDTAEFAVQHALGGPDGLFDPDVGGLGGDVHVDAIHRRVLAVPGVQAVRIRHLRRLQPDAAEHARTGRLAVDPDEVAILRHPYGAAFPSGLLTVTVCEAQP</sequence>
<dbReference type="EMBL" id="AP027452">
    <property type="protein sequence ID" value="BDY31032.1"/>
    <property type="molecule type" value="Genomic_DNA"/>
</dbReference>
<feature type="region of interest" description="Disordered" evidence="1">
    <location>
        <begin position="478"/>
        <end position="497"/>
    </location>
</feature>
<evidence type="ECO:0000313" key="3">
    <source>
        <dbReference type="EMBL" id="BDY31032.1"/>
    </source>
</evidence>
<dbReference type="Proteomes" id="UP000465622">
    <property type="component" value="Chromosome"/>
</dbReference>
<feature type="compositionally biased region" description="Pro residues" evidence="1">
    <location>
        <begin position="481"/>
        <end position="495"/>
    </location>
</feature>
<evidence type="ECO:0000256" key="1">
    <source>
        <dbReference type="SAM" id="MobiDB-lite"/>
    </source>
</evidence>
<dbReference type="EMBL" id="AP022567">
    <property type="protein sequence ID" value="BBX36207.1"/>
    <property type="molecule type" value="Genomic_DNA"/>
</dbReference>
<evidence type="ECO:0008006" key="6">
    <source>
        <dbReference type="Google" id="ProtNLM"/>
    </source>
</evidence>
<reference evidence="3" key="3">
    <citation type="submission" date="2023-03" db="EMBL/GenBank/DDBJ databases">
        <title>Draft genome sequence of a Mycolicibacterium mageritense strain H4_3_1 isolated from a hybrid biological-inorganic system reactor.</title>
        <authorList>
            <person name="Feng X."/>
            <person name="Kazama D."/>
            <person name="Sato K."/>
            <person name="Kobayashi H."/>
        </authorList>
    </citation>
    <scope>NUCLEOTIDE SEQUENCE</scope>
    <source>
        <strain evidence="3">H4_3_1</strain>
    </source>
</reference>
<evidence type="ECO:0000313" key="5">
    <source>
        <dbReference type="Proteomes" id="UP001241092"/>
    </source>
</evidence>
<evidence type="ECO:0000313" key="4">
    <source>
        <dbReference type="Proteomes" id="UP000465622"/>
    </source>
</evidence>
<evidence type="ECO:0000313" key="2">
    <source>
        <dbReference type="EMBL" id="BBX36207.1"/>
    </source>
</evidence>
<dbReference type="AlphaFoldDB" id="A0AAI8XQH9"/>
<organism evidence="3 5">
    <name type="scientific">Mycolicibacterium mageritense</name>
    <name type="common">Mycobacterium mageritense</name>
    <dbReference type="NCBI Taxonomy" id="53462"/>
    <lineage>
        <taxon>Bacteria</taxon>
        <taxon>Bacillati</taxon>
        <taxon>Actinomycetota</taxon>
        <taxon>Actinomycetes</taxon>
        <taxon>Mycobacteriales</taxon>
        <taxon>Mycobacteriaceae</taxon>
        <taxon>Mycolicibacterium</taxon>
    </lineage>
</organism>
<dbReference type="RefSeq" id="WP_036436713.1">
    <property type="nucleotide sequence ID" value="NZ_AP022567.1"/>
</dbReference>
<name>A0AAI8XQH9_MYCME</name>
<reference evidence="2" key="2">
    <citation type="submission" date="2020-02" db="EMBL/GenBank/DDBJ databases">
        <authorList>
            <person name="Matsumoto Y."/>
            <person name="Kinjo T."/>
            <person name="Motooka D."/>
            <person name="Nabeya D."/>
            <person name="Jung N."/>
            <person name="Uechi K."/>
            <person name="Horii T."/>
            <person name="Iida T."/>
            <person name="Fujita J."/>
            <person name="Nakamura S."/>
        </authorList>
    </citation>
    <scope>NUCLEOTIDE SEQUENCE</scope>
    <source>
        <strain evidence="2">JCM 12375</strain>
    </source>
</reference>
<gene>
    <name evidence="3" type="ORF">hbim_04984</name>
    <name evidence="2" type="ORF">MMAGJ_54890</name>
</gene>